<evidence type="ECO:0000256" key="1">
    <source>
        <dbReference type="ARBA" id="ARBA00004123"/>
    </source>
</evidence>
<evidence type="ECO:0000256" key="6">
    <source>
        <dbReference type="SAM" id="MobiDB-lite"/>
    </source>
</evidence>
<dbReference type="PANTHER" id="PTHR13031">
    <property type="entry name" value="RIBONUCLEASE P SUBUNIT P30"/>
    <property type="match status" value="1"/>
</dbReference>
<keyword evidence="3" id="KW-0819">tRNA processing</keyword>
<dbReference type="InterPro" id="IPR016195">
    <property type="entry name" value="Pol/histidinol_Pase-like"/>
</dbReference>
<dbReference type="GO" id="GO:0003723">
    <property type="term" value="F:RNA binding"/>
    <property type="evidence" value="ECO:0007669"/>
    <property type="project" value="TreeGrafter"/>
</dbReference>
<name>W9R0A9_9ROSA</name>
<dbReference type="Pfam" id="PF01876">
    <property type="entry name" value="RNase_P_p30"/>
    <property type="match status" value="1"/>
</dbReference>
<keyword evidence="8" id="KW-1185">Reference proteome</keyword>
<dbReference type="KEGG" id="mnt:21390595"/>
<gene>
    <name evidence="7" type="ORF">L484_007189</name>
</gene>
<accession>W9R0A9</accession>
<dbReference type="SUPFAM" id="SSF89550">
    <property type="entry name" value="PHP domain-like"/>
    <property type="match status" value="1"/>
</dbReference>
<dbReference type="EMBL" id="KE344085">
    <property type="protein sequence ID" value="EXB53246.1"/>
    <property type="molecule type" value="Genomic_DNA"/>
</dbReference>
<keyword evidence="5" id="KW-0539">Nucleus</keyword>
<keyword evidence="4" id="KW-0378">Hydrolase</keyword>
<dbReference type="GO" id="GO:0016787">
    <property type="term" value="F:hydrolase activity"/>
    <property type="evidence" value="ECO:0007669"/>
    <property type="project" value="UniProtKB-KW"/>
</dbReference>
<evidence type="ECO:0000256" key="2">
    <source>
        <dbReference type="ARBA" id="ARBA00007331"/>
    </source>
</evidence>
<evidence type="ECO:0000256" key="5">
    <source>
        <dbReference type="ARBA" id="ARBA00023242"/>
    </source>
</evidence>
<evidence type="ECO:0000256" key="4">
    <source>
        <dbReference type="ARBA" id="ARBA00022801"/>
    </source>
</evidence>
<reference evidence="8" key="1">
    <citation type="submission" date="2013-01" db="EMBL/GenBank/DDBJ databases">
        <title>Draft Genome Sequence of a Mulberry Tree, Morus notabilis C.K. Schneid.</title>
        <authorList>
            <person name="He N."/>
            <person name="Zhao S."/>
        </authorList>
    </citation>
    <scope>NUCLEOTIDE SEQUENCE</scope>
</reference>
<dbReference type="OrthoDB" id="17948at2759"/>
<organism evidence="7 8">
    <name type="scientific">Morus notabilis</name>
    <dbReference type="NCBI Taxonomy" id="981085"/>
    <lineage>
        <taxon>Eukaryota</taxon>
        <taxon>Viridiplantae</taxon>
        <taxon>Streptophyta</taxon>
        <taxon>Embryophyta</taxon>
        <taxon>Tracheophyta</taxon>
        <taxon>Spermatophyta</taxon>
        <taxon>Magnoliopsida</taxon>
        <taxon>eudicotyledons</taxon>
        <taxon>Gunneridae</taxon>
        <taxon>Pentapetalae</taxon>
        <taxon>rosids</taxon>
        <taxon>fabids</taxon>
        <taxon>Rosales</taxon>
        <taxon>Moraceae</taxon>
        <taxon>Moreae</taxon>
        <taxon>Morus</taxon>
    </lineage>
</organism>
<comment type="subcellular location">
    <subcellularLocation>
        <location evidence="1">Nucleus</location>
    </subcellularLocation>
</comment>
<feature type="region of interest" description="Disordered" evidence="6">
    <location>
        <begin position="509"/>
        <end position="541"/>
    </location>
</feature>
<feature type="region of interest" description="Disordered" evidence="6">
    <location>
        <begin position="568"/>
        <end position="684"/>
    </location>
</feature>
<feature type="compositionally biased region" description="Basic residues" evidence="6">
    <location>
        <begin position="660"/>
        <end position="684"/>
    </location>
</feature>
<evidence type="ECO:0000313" key="7">
    <source>
        <dbReference type="EMBL" id="EXB53246.1"/>
    </source>
</evidence>
<evidence type="ECO:0000256" key="3">
    <source>
        <dbReference type="ARBA" id="ARBA00022694"/>
    </source>
</evidence>
<dbReference type="eggNOG" id="KOG2363">
    <property type="taxonomic scope" value="Eukaryota"/>
</dbReference>
<evidence type="ECO:0000313" key="8">
    <source>
        <dbReference type="Proteomes" id="UP000030645"/>
    </source>
</evidence>
<feature type="compositionally biased region" description="Basic and acidic residues" evidence="6">
    <location>
        <begin position="622"/>
        <end position="634"/>
    </location>
</feature>
<dbReference type="InterPro" id="IPR002738">
    <property type="entry name" value="RNase_P_p30"/>
</dbReference>
<protein>
    <submittedName>
        <fullName evidence="7">Ribonuclease P protein subunit p30</fullName>
    </submittedName>
</protein>
<dbReference type="Proteomes" id="UP000030645">
    <property type="component" value="Unassembled WGS sequence"/>
</dbReference>
<dbReference type="PANTHER" id="PTHR13031:SF0">
    <property type="entry name" value="RIBONUCLEASE P PROTEIN SUBUNIT P30"/>
    <property type="match status" value="1"/>
</dbReference>
<dbReference type="GO" id="GO:0008033">
    <property type="term" value="P:tRNA processing"/>
    <property type="evidence" value="ECO:0007669"/>
    <property type="project" value="UniProtKB-KW"/>
</dbReference>
<proteinExistence type="inferred from homology"/>
<dbReference type="GO" id="GO:0005655">
    <property type="term" value="C:nucleolar ribonuclease P complex"/>
    <property type="evidence" value="ECO:0007669"/>
    <property type="project" value="TreeGrafter"/>
</dbReference>
<dbReference type="FunFam" id="3.20.20.140:FF:000044">
    <property type="entry name" value="Polymerase/histidinol phosphatase-like protein"/>
    <property type="match status" value="1"/>
</dbReference>
<dbReference type="STRING" id="981085.W9R0A9"/>
<sequence>MAFFDLNIPFSESSPSDKATRINLATTAMELGYSGVAYNRTIKGVMSDRDRCSIPLLTFSSLLKLSPSLSSSVNFHRDLLGVPRASPFRQYTRLTLVADNPSQVQALNSGNPILKTYDLVSVRPMNQTVFDQACEKLEVHMIAIDFLQRLPFRLKPSMVKTAIERGIYFEITYSGLIADIQSRRQMIANAKLLVDWTRGKNLIISSAAPSVYELRGPYDVANLSSLLGLSMERAKAAVSKNCRTLITKALRKKQFHKETIKVELISSGEQADSKSWSSDLFNWDPISSGEGDLLLDDLAKSFAASSEVSKKAKPIDFNSIIGSMPSHGFQFKSLISRTQATPQAPENSEYVDLIGKPTKLPGSSDGNLERHNRIGLPETGLTSVDRVPSKLQALENQHSPIVVPEPGLTSVDKVPSELQALENQHSQILITCGATKALSDAMEIEIPTTTAEPELNNLSHSTMNIDMIRMQVPDSQSRKSVNKSELHVSLPDERGTLTADIVLDYASHVDSKEETSIPSKDSCLHAPSEEENLRSSSITPEAIGHDLMEEDSSDLDMKNEDTSLPFINLSPDEQYTDKGHFEEPEHDPPAVTGHAPPLESDAVRVEHNPVVNSGPPDVTTEDQQHGKADAESNHEILLQSTSGNTKAKRKVPRRATLLPLKRRLSCSPFKKKPHRRSKSKIKMA</sequence>
<feature type="compositionally biased region" description="Basic and acidic residues" evidence="6">
    <location>
        <begin position="575"/>
        <end position="588"/>
    </location>
</feature>
<dbReference type="AlphaFoldDB" id="W9R0A9"/>
<dbReference type="Gene3D" id="3.20.20.140">
    <property type="entry name" value="Metal-dependent hydrolases"/>
    <property type="match status" value="1"/>
</dbReference>
<comment type="similarity">
    <text evidence="2">Belongs to the eukaryotic/archaeal RNase P protein component 3 family.</text>
</comment>